<accession>A0A449B437</accession>
<dbReference type="Proteomes" id="UP000290243">
    <property type="component" value="Chromosome"/>
</dbReference>
<reference evidence="1 2" key="1">
    <citation type="submission" date="2019-01" db="EMBL/GenBank/DDBJ databases">
        <authorList>
            <consortium name="Pathogen Informatics"/>
        </authorList>
    </citation>
    <scope>NUCLEOTIDE SEQUENCE [LARGE SCALE GENOMIC DNA]</scope>
    <source>
        <strain evidence="1 2">NCTC10168</strain>
    </source>
</reference>
<evidence type="ECO:0000313" key="2">
    <source>
        <dbReference type="Proteomes" id="UP000290243"/>
    </source>
</evidence>
<dbReference type="EMBL" id="LR215037">
    <property type="protein sequence ID" value="VEU75335.1"/>
    <property type="molecule type" value="Genomic_DNA"/>
</dbReference>
<dbReference type="KEGG" id="mmau:NCTC10168_00253"/>
<dbReference type="RefSeq" id="WP_129646364.1">
    <property type="nucleotide sequence ID" value="NZ_LR215037.1"/>
</dbReference>
<protein>
    <recommendedName>
        <fullName evidence="3">DUF1934 domain-containing protein</fullName>
    </recommendedName>
</protein>
<organism evidence="1 2">
    <name type="scientific">Mycoplasmopsis maculosa</name>
    <dbReference type="NCBI Taxonomy" id="114885"/>
    <lineage>
        <taxon>Bacteria</taxon>
        <taxon>Bacillati</taxon>
        <taxon>Mycoplasmatota</taxon>
        <taxon>Mycoplasmoidales</taxon>
        <taxon>Metamycoplasmataceae</taxon>
        <taxon>Mycoplasmopsis</taxon>
    </lineage>
</organism>
<evidence type="ECO:0008006" key="3">
    <source>
        <dbReference type="Google" id="ProtNLM"/>
    </source>
</evidence>
<proteinExistence type="predicted"/>
<keyword evidence="2" id="KW-1185">Reference proteome</keyword>
<dbReference type="AlphaFoldDB" id="A0A449B437"/>
<gene>
    <name evidence="1" type="ORF">NCTC10168_00253</name>
</gene>
<sequence length="130" mass="15186">MKIAFKSVVKMDDTDDIVTEYITDANSENYEYDGILYKVYTYKEFGNGPINRIELNENNVNIFREKTSIITVKNKKNEESEIDLGTGMTYKLISELINVENFDKGWNIHYILYSLANQKLSECYITIIEQ</sequence>
<name>A0A449B437_9BACT</name>
<evidence type="ECO:0000313" key="1">
    <source>
        <dbReference type="EMBL" id="VEU75335.1"/>
    </source>
</evidence>